<comment type="caution">
    <text evidence="1">The sequence shown here is derived from an EMBL/GenBank/DDBJ whole genome shotgun (WGS) entry which is preliminary data.</text>
</comment>
<dbReference type="Proteomes" id="UP001482520">
    <property type="component" value="Unassembled WGS sequence"/>
</dbReference>
<organism evidence="1 2">
    <name type="scientific">Nocardioides kribbensis</name>
    <dbReference type="NCBI Taxonomy" id="305517"/>
    <lineage>
        <taxon>Bacteria</taxon>
        <taxon>Bacillati</taxon>
        <taxon>Actinomycetota</taxon>
        <taxon>Actinomycetes</taxon>
        <taxon>Propionibacteriales</taxon>
        <taxon>Nocardioidaceae</taxon>
        <taxon>Nocardioides</taxon>
    </lineage>
</organism>
<dbReference type="InterPro" id="IPR027417">
    <property type="entry name" value="P-loop_NTPase"/>
</dbReference>
<protein>
    <recommendedName>
        <fullName evidence="3">Terminase</fullName>
    </recommendedName>
</protein>
<dbReference type="Gene3D" id="3.40.50.300">
    <property type="entry name" value="P-loop containing nucleotide triphosphate hydrolases"/>
    <property type="match status" value="1"/>
</dbReference>
<accession>A0ABV1NZ09</accession>
<gene>
    <name evidence="1" type="ORF">V6R90_10615</name>
</gene>
<keyword evidence="2" id="KW-1185">Reference proteome</keyword>
<dbReference type="EMBL" id="JBEGDP010000010">
    <property type="protein sequence ID" value="MEQ7847732.1"/>
    <property type="molecule type" value="Genomic_DNA"/>
</dbReference>
<dbReference type="RefSeq" id="WP_349804650.1">
    <property type="nucleotide sequence ID" value="NZ_JBEGDP010000010.1"/>
</dbReference>
<evidence type="ECO:0000313" key="2">
    <source>
        <dbReference type="Proteomes" id="UP001482520"/>
    </source>
</evidence>
<sequence>MGFVPQFEGHICSLGYDIVDWLEAYACHGPGDVQGEPLDFALDQEVADHIIECYRLDPITGRRLHDEVVFSRPKGRAKSEVAGFVVVAEAFAPVRFDGWNADGLPIGKPVTSPLIKCLATEESQAGNTFENVAYIVSDWGADMHPEIYGGSSGVRQYQSATAIYLPHGGEIRACTSGAASKDGGKETHVVADETHLYVLPALKAMYATVARNLGKRKIAQPWLHQTSTAYRPGEMSVFEDTLTKWRKGELRETIYVNHREAKGKIDLDDRERTMRQLEYVYGDSAAWQDLERKYAERTDTRIYEDEEQFIRYALNRPQSGKDAWIAKDIVERQATPSVVEPGEDIALGFDGSLNDDATALIGCRMSDGFLFPIRIWASPEGAAATWWEVPRLEVLAEIRATCERYNVSRLYADPHEWRSDIETLAEKIGEETVIPWATTNYTAMHNALDRLRTDLMQGGDPVDGKVMGRAFHSGDRLMVEHFNNAYVARRGRLRLVRKEHDRSPRKIDSLVAATLAYEARADAIAAGWGQQRSRLTRVTGRATAH</sequence>
<evidence type="ECO:0008006" key="3">
    <source>
        <dbReference type="Google" id="ProtNLM"/>
    </source>
</evidence>
<reference evidence="1 2" key="1">
    <citation type="submission" date="2024-02" db="EMBL/GenBank/DDBJ databases">
        <title>Full genome sequence of Nocardioides kribbensis.</title>
        <authorList>
            <person name="Poletto B.L."/>
            <person name="Silva G."/>
            <person name="Galante D."/>
            <person name="Campos K.R."/>
            <person name="Santos M.B.N."/>
            <person name="Sacchi C.T."/>
        </authorList>
    </citation>
    <scope>NUCLEOTIDE SEQUENCE [LARGE SCALE GENOMIC DNA]</scope>
    <source>
        <strain evidence="1 2">O4R</strain>
    </source>
</reference>
<evidence type="ECO:0000313" key="1">
    <source>
        <dbReference type="EMBL" id="MEQ7847732.1"/>
    </source>
</evidence>
<proteinExistence type="predicted"/>
<name>A0ABV1NZ09_9ACTN</name>